<dbReference type="InterPro" id="IPR048258">
    <property type="entry name" value="Cyclins_cyclin-box"/>
</dbReference>
<dbReference type="InterPro" id="IPR039361">
    <property type="entry name" value="Cyclin"/>
</dbReference>
<dbReference type="FunFam" id="1.10.472.10:FF:000060">
    <property type="entry name" value="D6-type cyclin"/>
    <property type="match status" value="1"/>
</dbReference>
<evidence type="ECO:0000313" key="8">
    <source>
        <dbReference type="Proteomes" id="UP000594263"/>
    </source>
</evidence>
<evidence type="ECO:0000313" key="7">
    <source>
        <dbReference type="EnsemblPlants" id="Kaladp0043s0079.1.v1.1.CDS.1"/>
    </source>
</evidence>
<feature type="domain" description="Cyclin-like" evidence="6">
    <location>
        <begin position="87"/>
        <end position="178"/>
    </location>
</feature>
<proteinExistence type="inferred from homology"/>
<keyword evidence="2" id="KW-0132">Cell division</keyword>
<reference evidence="7" key="1">
    <citation type="submission" date="2021-01" db="UniProtKB">
        <authorList>
            <consortium name="EnsemblPlants"/>
        </authorList>
    </citation>
    <scope>IDENTIFICATION</scope>
</reference>
<dbReference type="InterPro" id="IPR013763">
    <property type="entry name" value="Cyclin-like_dom"/>
</dbReference>
<dbReference type="Proteomes" id="UP000594263">
    <property type="component" value="Unplaced"/>
</dbReference>
<evidence type="ECO:0000256" key="3">
    <source>
        <dbReference type="ARBA" id="ARBA00023127"/>
    </source>
</evidence>
<dbReference type="InterPro" id="IPR036915">
    <property type="entry name" value="Cyclin-like_sf"/>
</dbReference>
<dbReference type="Gramene" id="Kaladp0043s0079.1.v1.1">
    <property type="protein sequence ID" value="Kaladp0043s0079.1.v1.1.CDS.1"/>
    <property type="gene ID" value="Kaladp0043s0079.v1.1"/>
</dbReference>
<keyword evidence="3 5" id="KW-0195">Cyclin</keyword>
<name>A0A7N0ZWS5_KALFE</name>
<keyword evidence="8" id="KW-1185">Reference proteome</keyword>
<evidence type="ECO:0000256" key="2">
    <source>
        <dbReference type="ARBA" id="ARBA00022618"/>
    </source>
</evidence>
<dbReference type="Gene3D" id="1.10.472.10">
    <property type="entry name" value="Cyclin-like"/>
    <property type="match status" value="2"/>
</dbReference>
<dbReference type="Pfam" id="PF00134">
    <property type="entry name" value="Cyclin_N"/>
    <property type="match status" value="1"/>
</dbReference>
<keyword evidence="4" id="KW-0131">Cell cycle</keyword>
<dbReference type="AlphaFoldDB" id="A0A7N0ZWS5"/>
<organism evidence="7 8">
    <name type="scientific">Kalanchoe fedtschenkoi</name>
    <name type="common">Lavender scallops</name>
    <name type="synonym">South American air plant</name>
    <dbReference type="NCBI Taxonomy" id="63787"/>
    <lineage>
        <taxon>Eukaryota</taxon>
        <taxon>Viridiplantae</taxon>
        <taxon>Streptophyta</taxon>
        <taxon>Embryophyta</taxon>
        <taxon>Tracheophyta</taxon>
        <taxon>Spermatophyta</taxon>
        <taxon>Magnoliopsida</taxon>
        <taxon>eudicotyledons</taxon>
        <taxon>Gunneridae</taxon>
        <taxon>Pentapetalae</taxon>
        <taxon>Saxifragales</taxon>
        <taxon>Crassulaceae</taxon>
        <taxon>Kalanchoe</taxon>
    </lineage>
</organism>
<accession>A0A7N0ZWS5</accession>
<dbReference type="SMART" id="SM00385">
    <property type="entry name" value="CYCLIN"/>
    <property type="match status" value="1"/>
</dbReference>
<evidence type="ECO:0000256" key="1">
    <source>
        <dbReference type="ARBA" id="ARBA00009065"/>
    </source>
</evidence>
<dbReference type="PANTHER" id="PTHR10177">
    <property type="entry name" value="CYCLINS"/>
    <property type="match status" value="1"/>
</dbReference>
<evidence type="ECO:0000259" key="6">
    <source>
        <dbReference type="SMART" id="SM00385"/>
    </source>
</evidence>
<evidence type="ECO:0000256" key="5">
    <source>
        <dbReference type="RuleBase" id="RU000383"/>
    </source>
</evidence>
<dbReference type="CDD" id="cd20543">
    <property type="entry name" value="CYCLIN_AtCycD-like_rpt1"/>
    <property type="match status" value="1"/>
</dbReference>
<dbReference type="PROSITE" id="PS00292">
    <property type="entry name" value="CYCLINS"/>
    <property type="match status" value="1"/>
</dbReference>
<dbReference type="GO" id="GO:0051301">
    <property type="term" value="P:cell division"/>
    <property type="evidence" value="ECO:0007669"/>
    <property type="project" value="UniProtKB-KW"/>
</dbReference>
<dbReference type="InterPro" id="IPR006671">
    <property type="entry name" value="Cyclin_N"/>
</dbReference>
<comment type="similarity">
    <text evidence="1">Belongs to the cyclin family. Cyclin D subfamily.</text>
</comment>
<sequence length="207" mass="23618">MAIQDSAFPLQEAALFCHEPQYDDVDDESRKGSLVIVNEEDLRWDEEELAMLLSREAKERMMGLTKDVEDVGVVAAGFGFIRCEAVAWMMRVVAHYGFTTATAVLAVDYIDRFMARHHFQPEKPWMVQLTAVTCLSLAAKVEETQAPPLLLDLLQEVEGAKFVFEPKTIQRMELLVLSTLQWQMHPVTPLSFTDHIIRRLSLKPQQL</sequence>
<protein>
    <recommendedName>
        <fullName evidence="6">Cyclin-like domain-containing protein</fullName>
    </recommendedName>
</protein>
<evidence type="ECO:0000256" key="4">
    <source>
        <dbReference type="ARBA" id="ARBA00023306"/>
    </source>
</evidence>
<dbReference type="SUPFAM" id="SSF47954">
    <property type="entry name" value="Cyclin-like"/>
    <property type="match status" value="1"/>
</dbReference>
<dbReference type="EnsemblPlants" id="Kaladp0043s0079.1.v1.1">
    <property type="protein sequence ID" value="Kaladp0043s0079.1.v1.1.CDS.1"/>
    <property type="gene ID" value="Kaladp0043s0079.v1.1"/>
</dbReference>